<feature type="transmembrane region" description="Helical" evidence="1">
    <location>
        <begin position="65"/>
        <end position="83"/>
    </location>
</feature>
<feature type="transmembrane region" description="Helical" evidence="1">
    <location>
        <begin position="12"/>
        <end position="31"/>
    </location>
</feature>
<keyword evidence="3" id="KW-1185">Reference proteome</keyword>
<keyword evidence="1" id="KW-0472">Membrane</keyword>
<comment type="caution">
    <text evidence="2">The sequence shown here is derived from an EMBL/GenBank/DDBJ whole genome shotgun (WGS) entry which is preliminary data.</text>
</comment>
<dbReference type="EMBL" id="PRDG01000004">
    <property type="protein sequence ID" value="MBP2623746.1"/>
    <property type="molecule type" value="Genomic_DNA"/>
</dbReference>
<feature type="transmembrane region" description="Helical" evidence="1">
    <location>
        <begin position="127"/>
        <end position="145"/>
    </location>
</feature>
<protein>
    <recommendedName>
        <fullName evidence="4">DUF308 domain-containing protein</fullName>
    </recommendedName>
</protein>
<evidence type="ECO:0008006" key="4">
    <source>
        <dbReference type="Google" id="ProtNLM"/>
    </source>
</evidence>
<feature type="transmembrane region" description="Helical" evidence="1">
    <location>
        <begin position="89"/>
        <end position="115"/>
    </location>
</feature>
<sequence>MQEKLRAVSRRRTILFGLVALILGAIVLWNGNLVARLGISFLSLYLMGTGLSDLFFRFVLRRKEVSSLAAFWRLLIGLGLDLLNDYTSLPLHTILLILGLYQLFMAFIYGVTYFLFRQNKIKGGFRFLLDTLIYTVLGLSTIIAPSADRDLQFVFLGFYLISLGLSNLRDGFFFDNDEDRHTLKRRTRISLPIVIAAFVPAERLNQFNRFLQGRKEQADLAESLQDKSWPEEAKEGFSSMEVFIHTSQTNFFGALGHVDICYQGQVISYGNYDPFSERLFGMVGDGVLFKVEREAYIDLCKKESQKTLFVYQLQLTKEQDQAIRERLAELDDLTYPWEPSSRLKDGKPIYPYHLKKDLEAEIYKFKDSRFKTYFVLSTNCVLLADSILGRAGTDIVDPQGIIAPGTYQAYLQYELASKRSLVLAETIY</sequence>
<evidence type="ECO:0000313" key="3">
    <source>
        <dbReference type="Proteomes" id="UP001519296"/>
    </source>
</evidence>
<organism evidence="2 3">
    <name type="scientific">Streptococcus oricebi</name>
    <dbReference type="NCBI Taxonomy" id="1547447"/>
    <lineage>
        <taxon>Bacteria</taxon>
        <taxon>Bacillati</taxon>
        <taxon>Bacillota</taxon>
        <taxon>Bacilli</taxon>
        <taxon>Lactobacillales</taxon>
        <taxon>Streptococcaceae</taxon>
        <taxon>Streptococcus</taxon>
    </lineage>
</organism>
<evidence type="ECO:0000256" key="1">
    <source>
        <dbReference type="SAM" id="Phobius"/>
    </source>
</evidence>
<proteinExistence type="predicted"/>
<accession>A0ABS5B4J0</accession>
<dbReference type="Proteomes" id="UP001519296">
    <property type="component" value="Unassembled WGS sequence"/>
</dbReference>
<reference evidence="2 3" key="1">
    <citation type="submission" date="2018-02" db="EMBL/GenBank/DDBJ databases">
        <title>Draft genome sequence of Streptococcus oricebi CCUG 70868T type strain.</title>
        <authorList>
            <person name="Mendez V."/>
            <person name="Salva-Serra F."/>
            <person name="Jaen-Luchoro D."/>
            <person name="Gonzales-Siles L."/>
            <person name="Karlsson R."/>
            <person name="Engstrom-Jakobsson H."/>
            <person name="Busquets A."/>
            <person name="Gomila M."/>
            <person name="Pineiro-Iglesias B."/>
            <person name="Bennasar-Figueras A."/>
            <person name="Seeger M."/>
            <person name="Moore E."/>
        </authorList>
    </citation>
    <scope>NUCLEOTIDE SEQUENCE [LARGE SCALE GENOMIC DNA]</scope>
    <source>
        <strain evidence="2 3">CCUG 70868</strain>
    </source>
</reference>
<dbReference type="RefSeq" id="WP_209628247.1">
    <property type="nucleotide sequence ID" value="NZ_PRDG01000004.1"/>
</dbReference>
<keyword evidence="1" id="KW-0812">Transmembrane</keyword>
<feature type="transmembrane region" description="Helical" evidence="1">
    <location>
        <begin position="37"/>
        <end position="56"/>
    </location>
</feature>
<keyword evidence="1" id="KW-1133">Transmembrane helix</keyword>
<name>A0ABS5B4J0_9STRE</name>
<evidence type="ECO:0000313" key="2">
    <source>
        <dbReference type="EMBL" id="MBP2623746.1"/>
    </source>
</evidence>
<gene>
    <name evidence="2" type="ORF">C4K46_07305</name>
</gene>